<keyword evidence="3" id="KW-1185">Reference proteome</keyword>
<dbReference type="OrthoDB" id="5404599at2759"/>
<evidence type="ECO:0000313" key="2">
    <source>
        <dbReference type="EMBL" id="OSC97937.1"/>
    </source>
</evidence>
<dbReference type="Pfam" id="PF01636">
    <property type="entry name" value="APH"/>
    <property type="match status" value="1"/>
</dbReference>
<name>A0A1Y2I9Z4_TRAC3</name>
<feature type="domain" description="Aminoglycoside phosphotransferase" evidence="1">
    <location>
        <begin position="34"/>
        <end position="230"/>
    </location>
</feature>
<protein>
    <submittedName>
        <fullName evidence="2">Kinase-like protein</fullName>
    </submittedName>
</protein>
<dbReference type="InterPro" id="IPR002575">
    <property type="entry name" value="Aminoglycoside_PTrfase"/>
</dbReference>
<organism evidence="2 3">
    <name type="scientific">Trametes coccinea (strain BRFM310)</name>
    <name type="common">Pycnoporus coccineus</name>
    <dbReference type="NCBI Taxonomy" id="1353009"/>
    <lineage>
        <taxon>Eukaryota</taxon>
        <taxon>Fungi</taxon>
        <taxon>Dikarya</taxon>
        <taxon>Basidiomycota</taxon>
        <taxon>Agaricomycotina</taxon>
        <taxon>Agaricomycetes</taxon>
        <taxon>Polyporales</taxon>
        <taxon>Polyporaceae</taxon>
        <taxon>Trametes</taxon>
    </lineage>
</organism>
<dbReference type="InterPro" id="IPR011009">
    <property type="entry name" value="Kinase-like_dom_sf"/>
</dbReference>
<evidence type="ECO:0000259" key="1">
    <source>
        <dbReference type="Pfam" id="PF01636"/>
    </source>
</evidence>
<dbReference type="AlphaFoldDB" id="A0A1Y2I9Z4"/>
<dbReference type="EMBL" id="KZ084144">
    <property type="protein sequence ID" value="OSC97937.1"/>
    <property type="molecule type" value="Genomic_DNA"/>
</dbReference>
<dbReference type="STRING" id="1353009.A0A1Y2I9Z4"/>
<keyword evidence="2" id="KW-0808">Transferase</keyword>
<dbReference type="Proteomes" id="UP000193067">
    <property type="component" value="Unassembled WGS sequence"/>
</dbReference>
<accession>A0A1Y2I9Z4</accession>
<dbReference type="PANTHER" id="PTHR21310:SF58">
    <property type="entry name" value="AMINOGLYCOSIDE PHOSPHOTRANSFERASE DOMAIN-CONTAINING PROTEIN"/>
    <property type="match status" value="1"/>
</dbReference>
<gene>
    <name evidence="2" type="ORF">PYCCODRAFT_1447729</name>
</gene>
<dbReference type="SUPFAM" id="SSF56112">
    <property type="entry name" value="Protein kinase-like (PK-like)"/>
    <property type="match status" value="1"/>
</dbReference>
<dbReference type="CDD" id="cd05120">
    <property type="entry name" value="APH_ChoK_like"/>
    <property type="match status" value="1"/>
</dbReference>
<evidence type="ECO:0000313" key="3">
    <source>
        <dbReference type="Proteomes" id="UP000193067"/>
    </source>
</evidence>
<reference evidence="2 3" key="1">
    <citation type="journal article" date="2015" name="Biotechnol. Biofuels">
        <title>Enhanced degradation of softwood versus hardwood by the white-rot fungus Pycnoporus coccineus.</title>
        <authorList>
            <person name="Couturier M."/>
            <person name="Navarro D."/>
            <person name="Chevret D."/>
            <person name="Henrissat B."/>
            <person name="Piumi F."/>
            <person name="Ruiz-Duenas F.J."/>
            <person name="Martinez A.T."/>
            <person name="Grigoriev I.V."/>
            <person name="Riley R."/>
            <person name="Lipzen A."/>
            <person name="Berrin J.G."/>
            <person name="Master E.R."/>
            <person name="Rosso M.N."/>
        </authorList>
    </citation>
    <scope>NUCLEOTIDE SEQUENCE [LARGE SCALE GENOMIC DNA]</scope>
    <source>
        <strain evidence="2 3">BRFM310</strain>
    </source>
</reference>
<sequence>MQSIVATALNGDNLCHGRISELPGGLLLKVSPIRGASEGDIIRFVQRHTYIPTPPIVASVQGHGRRFLLMKKVKGSTLEKAWMTLSTAERTNVVAQLRSYIAQLRSLRSPHGSAVCGLSGEAVVDCRITSSAPVGPFPNEAAFNDRLADTSTPFKPAAEVAEIRARMRDDHAIVFTHGDIAPRNVIVDGDRVVAVLDWEQAGWFPEHWEWIKAMWCPPDPKPASELWGRAVKGLFARDYRAEWRIDCDLSDGVVGGF</sequence>
<dbReference type="GO" id="GO:0016301">
    <property type="term" value="F:kinase activity"/>
    <property type="evidence" value="ECO:0007669"/>
    <property type="project" value="UniProtKB-KW"/>
</dbReference>
<dbReference type="Gene3D" id="3.90.1200.10">
    <property type="match status" value="1"/>
</dbReference>
<dbReference type="PANTHER" id="PTHR21310">
    <property type="entry name" value="AMINOGLYCOSIDE PHOSPHOTRANSFERASE-RELATED-RELATED"/>
    <property type="match status" value="1"/>
</dbReference>
<dbReference type="InterPro" id="IPR051678">
    <property type="entry name" value="AGP_Transferase"/>
</dbReference>
<proteinExistence type="predicted"/>
<keyword evidence="2" id="KW-0418">Kinase</keyword>